<keyword evidence="2" id="KW-0489">Methyltransferase</keyword>
<dbReference type="AlphaFoldDB" id="A0A382XUN4"/>
<feature type="domain" description="Release factor glutamine methyltransferase N-terminal" evidence="7">
    <location>
        <begin position="16"/>
        <end position="85"/>
    </location>
</feature>
<feature type="domain" description="Methyltransferase small" evidence="6">
    <location>
        <begin position="116"/>
        <end position="161"/>
    </location>
</feature>
<evidence type="ECO:0000313" key="8">
    <source>
        <dbReference type="EMBL" id="SVD73988.1"/>
    </source>
</evidence>
<dbReference type="Gene3D" id="3.40.50.150">
    <property type="entry name" value="Vaccinia Virus protein VP39"/>
    <property type="match status" value="1"/>
</dbReference>
<organism evidence="8">
    <name type="scientific">marine metagenome</name>
    <dbReference type="NCBI Taxonomy" id="408172"/>
    <lineage>
        <taxon>unclassified sequences</taxon>
        <taxon>metagenomes</taxon>
        <taxon>ecological metagenomes</taxon>
    </lineage>
</organism>
<evidence type="ECO:0000256" key="3">
    <source>
        <dbReference type="ARBA" id="ARBA00022679"/>
    </source>
</evidence>
<gene>
    <name evidence="8" type="ORF">METZ01_LOCUS426842</name>
</gene>
<dbReference type="Pfam" id="PF05175">
    <property type="entry name" value="MTS"/>
    <property type="match status" value="1"/>
</dbReference>
<evidence type="ECO:0000259" key="6">
    <source>
        <dbReference type="Pfam" id="PF05175"/>
    </source>
</evidence>
<evidence type="ECO:0000256" key="4">
    <source>
        <dbReference type="ARBA" id="ARBA00022691"/>
    </source>
</evidence>
<accession>A0A382XUN4</accession>
<dbReference type="InterPro" id="IPR040758">
    <property type="entry name" value="PrmC_N"/>
</dbReference>
<dbReference type="Gene3D" id="1.10.8.10">
    <property type="entry name" value="DNA helicase RuvA subunit, C-terminal domain"/>
    <property type="match status" value="1"/>
</dbReference>
<keyword evidence="4" id="KW-0949">S-adenosyl-L-methionine</keyword>
<dbReference type="InterPro" id="IPR007848">
    <property type="entry name" value="Small_mtfrase_dom"/>
</dbReference>
<dbReference type="EMBL" id="UINC01170109">
    <property type="protein sequence ID" value="SVD73988.1"/>
    <property type="molecule type" value="Genomic_DNA"/>
</dbReference>
<feature type="non-terminal residue" evidence="8">
    <location>
        <position position="162"/>
    </location>
</feature>
<name>A0A382XUN4_9ZZZZ</name>
<keyword evidence="3" id="KW-0808">Transferase</keyword>
<dbReference type="NCBIfam" id="TIGR00536">
    <property type="entry name" value="hemK_fam"/>
    <property type="match status" value="1"/>
</dbReference>
<dbReference type="GO" id="GO:0102559">
    <property type="term" value="F:peptide chain release factor N(5)-glutamine methyltransferase activity"/>
    <property type="evidence" value="ECO:0007669"/>
    <property type="project" value="UniProtKB-EC"/>
</dbReference>
<protein>
    <recommendedName>
        <fullName evidence="1">peptide chain release factor N(5)-glutamine methyltransferase</fullName>
        <ecNumber evidence="1">2.1.1.297</ecNumber>
    </recommendedName>
</protein>
<evidence type="ECO:0000259" key="7">
    <source>
        <dbReference type="Pfam" id="PF17827"/>
    </source>
</evidence>
<dbReference type="InterPro" id="IPR029063">
    <property type="entry name" value="SAM-dependent_MTases_sf"/>
</dbReference>
<evidence type="ECO:0000256" key="5">
    <source>
        <dbReference type="ARBA" id="ARBA00048391"/>
    </source>
</evidence>
<reference evidence="8" key="1">
    <citation type="submission" date="2018-05" db="EMBL/GenBank/DDBJ databases">
        <authorList>
            <person name="Lanie J.A."/>
            <person name="Ng W.-L."/>
            <person name="Kazmierczak K.M."/>
            <person name="Andrzejewski T.M."/>
            <person name="Davidsen T.M."/>
            <person name="Wayne K.J."/>
            <person name="Tettelin H."/>
            <person name="Glass J.I."/>
            <person name="Rusch D."/>
            <person name="Podicherti R."/>
            <person name="Tsui H.-C.T."/>
            <person name="Winkler M.E."/>
        </authorList>
    </citation>
    <scope>NUCLEOTIDE SEQUENCE</scope>
</reference>
<dbReference type="PANTHER" id="PTHR18895:SF74">
    <property type="entry name" value="MTRF1L RELEASE FACTOR GLUTAMINE METHYLTRANSFERASE"/>
    <property type="match status" value="1"/>
</dbReference>
<dbReference type="InterPro" id="IPR050320">
    <property type="entry name" value="N5-glutamine_MTase"/>
</dbReference>
<comment type="catalytic activity">
    <reaction evidence="5">
        <text>L-glutaminyl-[peptide chain release factor] + S-adenosyl-L-methionine = N(5)-methyl-L-glutaminyl-[peptide chain release factor] + S-adenosyl-L-homocysteine + H(+)</text>
        <dbReference type="Rhea" id="RHEA:42896"/>
        <dbReference type="Rhea" id="RHEA-COMP:10271"/>
        <dbReference type="Rhea" id="RHEA-COMP:10272"/>
        <dbReference type="ChEBI" id="CHEBI:15378"/>
        <dbReference type="ChEBI" id="CHEBI:30011"/>
        <dbReference type="ChEBI" id="CHEBI:57856"/>
        <dbReference type="ChEBI" id="CHEBI:59789"/>
        <dbReference type="ChEBI" id="CHEBI:61891"/>
        <dbReference type="EC" id="2.1.1.297"/>
    </reaction>
</comment>
<evidence type="ECO:0000256" key="1">
    <source>
        <dbReference type="ARBA" id="ARBA00012771"/>
    </source>
</evidence>
<dbReference type="Pfam" id="PF17827">
    <property type="entry name" value="PrmC_N"/>
    <property type="match status" value="1"/>
</dbReference>
<dbReference type="PANTHER" id="PTHR18895">
    <property type="entry name" value="HEMK METHYLTRANSFERASE"/>
    <property type="match status" value="1"/>
</dbReference>
<feature type="non-terminal residue" evidence="8">
    <location>
        <position position="1"/>
    </location>
</feature>
<proteinExistence type="predicted"/>
<dbReference type="InterPro" id="IPR004556">
    <property type="entry name" value="HemK-like"/>
</dbReference>
<evidence type="ECO:0000256" key="2">
    <source>
        <dbReference type="ARBA" id="ARBA00022603"/>
    </source>
</evidence>
<dbReference type="CDD" id="cd02440">
    <property type="entry name" value="AdoMet_MTases"/>
    <property type="match status" value="1"/>
</dbReference>
<dbReference type="EC" id="2.1.1.297" evidence="1"/>
<dbReference type="SUPFAM" id="SSF53335">
    <property type="entry name" value="S-adenosyl-L-methionine-dependent methyltransferases"/>
    <property type="match status" value="1"/>
</dbReference>
<dbReference type="GO" id="GO:0032259">
    <property type="term" value="P:methylation"/>
    <property type="evidence" value="ECO:0007669"/>
    <property type="project" value="UniProtKB-KW"/>
</dbReference>
<sequence>LQPQNSKTDRIWRLIDILNWGETYFRDKNFDNPRTEIELLLQHLIGCKKIDLYLQFEKIVKPKELITLRSWVKRRINREPIQYITRSSEFYGRKFIVDQNVLIPRPETEILIDVSVEILSKKNSPTIIDIGTGSGCIGITLALEIPSSNIIAIDISDSALSI</sequence>